<feature type="region of interest" description="Disordered" evidence="1">
    <location>
        <begin position="286"/>
        <end position="338"/>
    </location>
</feature>
<feature type="domain" description="Putative heavy-metal chelation" evidence="2">
    <location>
        <begin position="149"/>
        <end position="259"/>
    </location>
</feature>
<evidence type="ECO:0000259" key="2">
    <source>
        <dbReference type="Pfam" id="PF04016"/>
    </source>
</evidence>
<name>A0ABX8Y2M3_9ACTN</name>
<dbReference type="Pfam" id="PF04016">
    <property type="entry name" value="DUF364"/>
    <property type="match status" value="1"/>
</dbReference>
<sequence>MSAVAPVAGTVTYEEPTVTYEELLERARAGRLGPDPATLRIAVAFVTRQAVRHDGRGTGYRNEVLSLRLAGAVGSCAVEPGTLPDAAIDDCVGADVARLLDHPLLPVRVAALDAYLMHVRPHTPENGARPFALPAGTSLEKSRARARAVVELLDLPPGAIVLVVGVVNSLLEALRSQGLRYVPCDLKGGITEWGEEVVTDAPDAAERCDALLVSGMTLSNGSFEPLRRHALSYGKQLVMFAQTGSAVLPRFLGHGVSAVCAEPYPFFWLDAGAGTLHRYRRDDAHSAPAVDPAARPAVDPTVRPTADPAGGRTADPVAGPTAGSPVDPAAGSPVGSPVVTTAALAPGVGR</sequence>
<dbReference type="InterPro" id="IPR007161">
    <property type="entry name" value="DUF364"/>
</dbReference>
<evidence type="ECO:0000313" key="4">
    <source>
        <dbReference type="Proteomes" id="UP000827138"/>
    </source>
</evidence>
<dbReference type="SUPFAM" id="SSF159713">
    <property type="entry name" value="Dhaf3308-like"/>
    <property type="match status" value="1"/>
</dbReference>
<accession>A0ABX8Y2M3</accession>
<evidence type="ECO:0000256" key="1">
    <source>
        <dbReference type="SAM" id="MobiDB-lite"/>
    </source>
</evidence>
<gene>
    <name evidence="3" type="ORF">K1J60_40545</name>
</gene>
<dbReference type="Proteomes" id="UP000827138">
    <property type="component" value="Chromosome"/>
</dbReference>
<dbReference type="Gene3D" id="3.40.50.11590">
    <property type="match status" value="1"/>
</dbReference>
<evidence type="ECO:0000313" key="3">
    <source>
        <dbReference type="EMBL" id="QYX82008.1"/>
    </source>
</evidence>
<organism evidence="3 4">
    <name type="scientific">Streptomyces akebiae</name>
    <dbReference type="NCBI Taxonomy" id="2865673"/>
    <lineage>
        <taxon>Bacteria</taxon>
        <taxon>Bacillati</taxon>
        <taxon>Actinomycetota</taxon>
        <taxon>Actinomycetes</taxon>
        <taxon>Kitasatosporales</taxon>
        <taxon>Streptomycetaceae</taxon>
        <taxon>Streptomyces</taxon>
    </lineage>
</organism>
<reference evidence="3 4" key="1">
    <citation type="submission" date="2021-08" db="EMBL/GenBank/DDBJ databases">
        <authorList>
            <person name="Ping M."/>
        </authorList>
    </citation>
    <scope>NUCLEOTIDE SEQUENCE [LARGE SCALE GENOMIC DNA]</scope>
    <source>
        <strain evidence="3 4">MG28</strain>
    </source>
</reference>
<keyword evidence="4" id="KW-1185">Reference proteome</keyword>
<feature type="compositionally biased region" description="Low complexity" evidence="1">
    <location>
        <begin position="287"/>
        <end position="304"/>
    </location>
</feature>
<proteinExistence type="predicted"/>
<dbReference type="EMBL" id="CP080647">
    <property type="protein sequence ID" value="QYX82008.1"/>
    <property type="molecule type" value="Genomic_DNA"/>
</dbReference>
<protein>
    <recommendedName>
        <fullName evidence="2">Putative heavy-metal chelation domain-containing protein</fullName>
    </recommendedName>
</protein>